<reference evidence="9 10" key="1">
    <citation type="submission" date="2020-08" db="EMBL/GenBank/DDBJ databases">
        <title>Plant Genome Project.</title>
        <authorList>
            <person name="Zhang R.-G."/>
        </authorList>
    </citation>
    <scope>NUCLEOTIDE SEQUENCE [LARGE SCALE GENOMIC DNA]</scope>
    <source>
        <tissue evidence="9">Rhizome</tissue>
    </source>
</reference>
<dbReference type="PROSITE" id="PS51450">
    <property type="entry name" value="LRR"/>
    <property type="match status" value="1"/>
</dbReference>
<gene>
    <name evidence="9" type="ORF">ZIOFF_061552</name>
</gene>
<dbReference type="PANTHER" id="PTHR33463:SF191">
    <property type="entry name" value="NB-ARC DOMAIN-CONTAINING PROTEIN"/>
    <property type="match status" value="1"/>
</dbReference>
<keyword evidence="10" id="KW-1185">Reference proteome</keyword>
<dbReference type="Pfam" id="PF23598">
    <property type="entry name" value="LRR_14"/>
    <property type="match status" value="1"/>
</dbReference>
<name>A0A8J5K8H0_ZINOF</name>
<dbReference type="GO" id="GO:0005524">
    <property type="term" value="F:ATP binding"/>
    <property type="evidence" value="ECO:0007669"/>
    <property type="project" value="UniProtKB-KW"/>
</dbReference>
<comment type="similarity">
    <text evidence="1">Belongs to the disease resistance NB-LRR family.</text>
</comment>
<dbReference type="FunFam" id="1.10.8.430:FF:000003">
    <property type="entry name" value="Probable disease resistance protein At5g66910"/>
    <property type="match status" value="1"/>
</dbReference>
<dbReference type="InterPro" id="IPR050905">
    <property type="entry name" value="Plant_NBS-LRR"/>
</dbReference>
<dbReference type="PRINTS" id="PR00364">
    <property type="entry name" value="DISEASERSIST"/>
</dbReference>
<evidence type="ECO:0000256" key="5">
    <source>
        <dbReference type="ARBA" id="ARBA00022840"/>
    </source>
</evidence>
<evidence type="ECO:0000256" key="2">
    <source>
        <dbReference type="ARBA" id="ARBA00022614"/>
    </source>
</evidence>
<keyword evidence="5" id="KW-0547">Nucleotide-binding</keyword>
<evidence type="ECO:0000256" key="3">
    <source>
        <dbReference type="ARBA" id="ARBA00022737"/>
    </source>
</evidence>
<keyword evidence="3" id="KW-0677">Repeat</keyword>
<proteinExistence type="inferred from homology"/>
<dbReference type="FunFam" id="3.40.50.300:FF:001091">
    <property type="entry name" value="Probable disease resistance protein At1g61300"/>
    <property type="match status" value="1"/>
</dbReference>
<keyword evidence="2" id="KW-0433">Leucine-rich repeat</keyword>
<dbReference type="InterPro" id="IPR002182">
    <property type="entry name" value="NB-ARC"/>
</dbReference>
<comment type="caution">
    <text evidence="9">The sequence shown here is derived from an EMBL/GenBank/DDBJ whole genome shotgun (WGS) entry which is preliminary data.</text>
</comment>
<dbReference type="PANTHER" id="PTHR33463">
    <property type="entry name" value="NB-ARC DOMAIN-CONTAINING PROTEIN-RELATED"/>
    <property type="match status" value="1"/>
</dbReference>
<dbReference type="InterPro" id="IPR027417">
    <property type="entry name" value="P-loop_NTPase"/>
</dbReference>
<keyword evidence="6" id="KW-0175">Coiled coil</keyword>
<evidence type="ECO:0000256" key="4">
    <source>
        <dbReference type="ARBA" id="ARBA00022821"/>
    </source>
</evidence>
<feature type="domain" description="NB-ARC" evidence="7">
    <location>
        <begin position="155"/>
        <end position="311"/>
    </location>
</feature>
<evidence type="ECO:0000256" key="1">
    <source>
        <dbReference type="ARBA" id="ARBA00008894"/>
    </source>
</evidence>
<keyword evidence="4" id="KW-0611">Plant defense</keyword>
<dbReference type="Proteomes" id="UP000734854">
    <property type="component" value="Unassembled WGS sequence"/>
</dbReference>
<evidence type="ECO:0000256" key="6">
    <source>
        <dbReference type="SAM" id="Coils"/>
    </source>
</evidence>
<accession>A0A8J5K8H0</accession>
<dbReference type="Gene3D" id="3.80.10.10">
    <property type="entry name" value="Ribonuclease Inhibitor"/>
    <property type="match status" value="2"/>
</dbReference>
<dbReference type="GO" id="GO:0043531">
    <property type="term" value="F:ADP binding"/>
    <property type="evidence" value="ECO:0007669"/>
    <property type="project" value="InterPro"/>
</dbReference>
<dbReference type="SUPFAM" id="SSF52540">
    <property type="entry name" value="P-loop containing nucleoside triphosphate hydrolases"/>
    <property type="match status" value="1"/>
</dbReference>
<evidence type="ECO:0008006" key="11">
    <source>
        <dbReference type="Google" id="ProtNLM"/>
    </source>
</evidence>
<evidence type="ECO:0000259" key="7">
    <source>
        <dbReference type="Pfam" id="PF00931"/>
    </source>
</evidence>
<dbReference type="EMBL" id="JACMSC010000017">
    <property type="protein sequence ID" value="KAG6478120.1"/>
    <property type="molecule type" value="Genomic_DNA"/>
</dbReference>
<dbReference type="GO" id="GO:0006952">
    <property type="term" value="P:defense response"/>
    <property type="evidence" value="ECO:0007669"/>
    <property type="project" value="UniProtKB-KW"/>
</dbReference>
<feature type="coiled-coil region" evidence="6">
    <location>
        <begin position="25"/>
        <end position="59"/>
    </location>
</feature>
<dbReference type="InterPro" id="IPR042197">
    <property type="entry name" value="Apaf_helical"/>
</dbReference>
<dbReference type="Gene3D" id="3.40.50.300">
    <property type="entry name" value="P-loop containing nucleotide triphosphate hydrolases"/>
    <property type="match status" value="1"/>
</dbReference>
<evidence type="ECO:0000313" key="10">
    <source>
        <dbReference type="Proteomes" id="UP000734854"/>
    </source>
</evidence>
<keyword evidence="5" id="KW-0067">ATP-binding</keyword>
<dbReference type="Gene3D" id="1.10.8.430">
    <property type="entry name" value="Helical domain of apoptotic protease-activating factors"/>
    <property type="match status" value="1"/>
</dbReference>
<dbReference type="AlphaFoldDB" id="A0A8J5K8H0"/>
<protein>
    <recommendedName>
        <fullName evidence="11">NB-ARC domain-containing protein</fullName>
    </recommendedName>
</protein>
<dbReference type="InterPro" id="IPR055414">
    <property type="entry name" value="LRR_R13L4/SHOC2-like"/>
</dbReference>
<organism evidence="9 10">
    <name type="scientific">Zingiber officinale</name>
    <name type="common">Ginger</name>
    <name type="synonym">Amomum zingiber</name>
    <dbReference type="NCBI Taxonomy" id="94328"/>
    <lineage>
        <taxon>Eukaryota</taxon>
        <taxon>Viridiplantae</taxon>
        <taxon>Streptophyta</taxon>
        <taxon>Embryophyta</taxon>
        <taxon>Tracheophyta</taxon>
        <taxon>Spermatophyta</taxon>
        <taxon>Magnoliopsida</taxon>
        <taxon>Liliopsida</taxon>
        <taxon>Zingiberales</taxon>
        <taxon>Zingiberaceae</taxon>
        <taxon>Zingiber</taxon>
    </lineage>
</organism>
<dbReference type="Pfam" id="PF00931">
    <property type="entry name" value="NB-ARC"/>
    <property type="match status" value="1"/>
</dbReference>
<sequence>MMNFSGISQALSCLKDCTSDSCNYVVSYEDNLSSLAGEVSQLKSKSEDVKREVEATMRQGLRPRNEVLGWLSAVEEVAGEADQIRAKYERMVKCFCRFPANICTSVKLRRRAEAALASARELKQRDLPEVVHRHNLVRFIRMQNQQTAGAEKAFEELQRHARDDGVTCFGIHGMGGVGKSALLREFNNYLENELEYLDIIIFLESSTEHKVEELHKFLFARLNLTWQNGVSQMDRAANIFRVLSQLKFVLIVDNLWEPLDYRAVGIPFPEPESRCKIIVASRIEDVCSHMRMERMIRMERIEEEAAWELFRFNARLEPNEADERIIRIAKVMARKCGGLPAALVVVAQTMANKKTVQEWMHAVNLMRDAPFQLPGMEERVLYPLKLSYDRLLTDRDRLCASYFSLVPEGCLVDNYFIRKLWIGEGIIDDFNNVWESANEAHYLLGMLSSSSLIQRIDGKSYASEKPIESDRFKMHPMTRAMILWVGRECGKKGSKWLAHYGDGLAEAPTAEKWRVAERVALGQNKIKALPEAPQAPDLIYLDLGYNDLLVKIPNGFFSRMPKLKILDLQDNPIEDFPVGICNLALLQFLTLSGTKITSLPRELGGLVNLRYLACSSTTRLKRIPDQLMSRLQELRWLKMCDGYNQWRAAPSEEEEAYLEELEVLTKLKVLGIAISTVTSLRRLFESQRLTTSVHWLQVEDCRGLTRLDIPSTEFPQESMPNIMELRVHAMNELEEFAIQGTALANLMELHLSHLPKASLVCRAVGCLGSLRTLRIENCKEIARLIQLDAGTNDGEEIAIFPALKRMVLKRLPKFESFSDESRTVTFSSLESIEIEECPKLTRLNLCCGKLKSVRSERAWWDELEWEDDLTKLSFENLFKPL</sequence>
<feature type="domain" description="Disease resistance R13L4/SHOC-2-like LRR" evidence="8">
    <location>
        <begin position="526"/>
        <end position="809"/>
    </location>
</feature>
<evidence type="ECO:0000259" key="8">
    <source>
        <dbReference type="Pfam" id="PF23598"/>
    </source>
</evidence>
<dbReference type="InterPro" id="IPR001611">
    <property type="entry name" value="Leu-rich_rpt"/>
</dbReference>
<dbReference type="SUPFAM" id="SSF52058">
    <property type="entry name" value="L domain-like"/>
    <property type="match status" value="1"/>
</dbReference>
<evidence type="ECO:0000313" key="9">
    <source>
        <dbReference type="EMBL" id="KAG6478120.1"/>
    </source>
</evidence>
<dbReference type="InterPro" id="IPR032675">
    <property type="entry name" value="LRR_dom_sf"/>
</dbReference>
<dbReference type="SMART" id="SM00369">
    <property type="entry name" value="LRR_TYP"/>
    <property type="match status" value="2"/>
</dbReference>
<dbReference type="InterPro" id="IPR003591">
    <property type="entry name" value="Leu-rich_rpt_typical-subtyp"/>
</dbReference>